<sequence>MINSTVYSKVSDAEERFESYPLPPEVSMNKKKQITKYYTKIAKILKKDSNAKFQFTDQQIYSESCDEDENSAKKDQEPSKKRSIVFDQNSLGERYFNDTINGIAYPEDEKDEDDDEMGRFRNKRVTEVPEVSSAKEGKTSNGHSKKPEKLIVLKGEIDLTERRDEQNTAMLKKNQDAENNLVPDSGNLESAPISPWQ</sequence>
<organism evidence="2">
    <name type="scientific">Strombidium inclinatum</name>
    <dbReference type="NCBI Taxonomy" id="197538"/>
    <lineage>
        <taxon>Eukaryota</taxon>
        <taxon>Sar</taxon>
        <taxon>Alveolata</taxon>
        <taxon>Ciliophora</taxon>
        <taxon>Intramacronucleata</taxon>
        <taxon>Spirotrichea</taxon>
        <taxon>Oligotrichia</taxon>
        <taxon>Strombidiidae</taxon>
        <taxon>Strombidium</taxon>
    </lineage>
</organism>
<feature type="region of interest" description="Disordered" evidence="1">
    <location>
        <begin position="62"/>
        <end position="197"/>
    </location>
</feature>
<accession>A0A7S3IDC2</accession>
<dbReference type="EMBL" id="HBIH01001079">
    <property type="protein sequence ID" value="CAE0319826.1"/>
    <property type="molecule type" value="Transcribed_RNA"/>
</dbReference>
<feature type="compositionally biased region" description="Basic and acidic residues" evidence="1">
    <location>
        <begin position="70"/>
        <end position="80"/>
    </location>
</feature>
<reference evidence="2" key="1">
    <citation type="submission" date="2021-01" db="EMBL/GenBank/DDBJ databases">
        <authorList>
            <person name="Corre E."/>
            <person name="Pelletier E."/>
            <person name="Niang G."/>
            <person name="Scheremetjew M."/>
            <person name="Finn R."/>
            <person name="Kale V."/>
            <person name="Holt S."/>
            <person name="Cochrane G."/>
            <person name="Meng A."/>
            <person name="Brown T."/>
            <person name="Cohen L."/>
        </authorList>
    </citation>
    <scope>NUCLEOTIDE SEQUENCE</scope>
    <source>
        <strain evidence="2">S3</strain>
    </source>
</reference>
<evidence type="ECO:0000313" key="2">
    <source>
        <dbReference type="EMBL" id="CAE0319826.1"/>
    </source>
</evidence>
<name>A0A7S3IDC2_9SPIT</name>
<dbReference type="AlphaFoldDB" id="A0A7S3IDC2"/>
<feature type="compositionally biased region" description="Basic and acidic residues" evidence="1">
    <location>
        <begin position="145"/>
        <end position="166"/>
    </location>
</feature>
<evidence type="ECO:0000256" key="1">
    <source>
        <dbReference type="SAM" id="MobiDB-lite"/>
    </source>
</evidence>
<proteinExistence type="predicted"/>
<feature type="region of interest" description="Disordered" evidence="1">
    <location>
        <begin position="1"/>
        <end position="25"/>
    </location>
</feature>
<protein>
    <submittedName>
        <fullName evidence="2">Uncharacterized protein</fullName>
    </submittedName>
</protein>
<gene>
    <name evidence="2" type="ORF">SINC0208_LOCUS404</name>
</gene>
<feature type="compositionally biased region" description="Acidic residues" evidence="1">
    <location>
        <begin position="106"/>
        <end position="116"/>
    </location>
</feature>